<organism evidence="5 6">
    <name type="scientific">Faecalimonas umbilicata</name>
    <dbReference type="NCBI Taxonomy" id="1912855"/>
    <lineage>
        <taxon>Bacteria</taxon>
        <taxon>Bacillati</taxon>
        <taxon>Bacillota</taxon>
        <taxon>Clostridia</taxon>
        <taxon>Lachnospirales</taxon>
        <taxon>Lachnospiraceae</taxon>
        <taxon>Faecalimonas</taxon>
    </lineage>
</organism>
<dbReference type="Pfam" id="PF02915">
    <property type="entry name" value="Rubrerythrin"/>
    <property type="match status" value="1"/>
</dbReference>
<sequence length="171" mass="20094">MEETKYIYADKSEYPEVCVQEKNRQYAAAMLGNVGACDSEMSAVSLYFYNGVIAEGKFEEISECFHKISIVEMHHLHTFATLANLLGADPRMWSVERGRYRYWSGACNQYSRNIGDILQNALRGEQQTIAKYRRQKEWIQDCHIRKILERIILDEQCHVKIFKQLCDRYVH</sequence>
<dbReference type="RefSeq" id="WP_116441226.1">
    <property type="nucleotide sequence ID" value="NZ_BHEO01000002.1"/>
</dbReference>
<dbReference type="GO" id="GO:0005506">
    <property type="term" value="F:iron ion binding"/>
    <property type="evidence" value="ECO:0007669"/>
    <property type="project" value="TreeGrafter"/>
</dbReference>
<keyword evidence="2" id="KW-0408">Iron</keyword>
<evidence type="ECO:0000256" key="1">
    <source>
        <dbReference type="ARBA" id="ARBA00022434"/>
    </source>
</evidence>
<dbReference type="Gene3D" id="1.20.1260.10">
    <property type="match status" value="1"/>
</dbReference>
<dbReference type="AlphaFoldDB" id="A0A4R3JSR7"/>
<evidence type="ECO:0000256" key="2">
    <source>
        <dbReference type="ARBA" id="ARBA00023004"/>
    </source>
</evidence>
<proteinExistence type="predicted"/>
<dbReference type="EMBL" id="BHEO01000002">
    <property type="protein sequence ID" value="GBU04264.1"/>
    <property type="molecule type" value="Genomic_DNA"/>
</dbReference>
<gene>
    <name evidence="5" type="ORF">EDD74_10650</name>
    <name evidence="4" type="ORF">FAEUMB_08050</name>
</gene>
<evidence type="ECO:0000259" key="3">
    <source>
        <dbReference type="Pfam" id="PF02915"/>
    </source>
</evidence>
<name>A0A4R3JSR7_9FIRM</name>
<dbReference type="GO" id="GO:0004322">
    <property type="term" value="F:ferroxidase activity"/>
    <property type="evidence" value="ECO:0007669"/>
    <property type="project" value="TreeGrafter"/>
</dbReference>
<reference evidence="5 6" key="2">
    <citation type="submission" date="2019-03" db="EMBL/GenBank/DDBJ databases">
        <title>Genomic Encyclopedia of Type Strains, Phase IV (KMG-IV): sequencing the most valuable type-strain genomes for metagenomic binning, comparative biology and taxonomic classification.</title>
        <authorList>
            <person name="Goeker M."/>
        </authorList>
    </citation>
    <scope>NUCLEOTIDE SEQUENCE [LARGE SCALE GENOMIC DNA]</scope>
    <source>
        <strain evidence="5 6">DSM 103426</strain>
    </source>
</reference>
<dbReference type="GO" id="GO:0006879">
    <property type="term" value="P:intracellular iron ion homeostasis"/>
    <property type="evidence" value="ECO:0007669"/>
    <property type="project" value="UniProtKB-KW"/>
</dbReference>
<dbReference type="InterPro" id="IPR003251">
    <property type="entry name" value="Rr_diiron-bd_dom"/>
</dbReference>
<feature type="domain" description="Rubrerythrin diiron-binding" evidence="3">
    <location>
        <begin position="36"/>
        <end position="165"/>
    </location>
</feature>
<dbReference type="Proteomes" id="UP000294613">
    <property type="component" value="Unassembled WGS sequence"/>
</dbReference>
<dbReference type="EMBL" id="SLZV01000006">
    <property type="protein sequence ID" value="TCS68847.1"/>
    <property type="molecule type" value="Genomic_DNA"/>
</dbReference>
<reference evidence="4 7" key="1">
    <citation type="journal article" date="2018" name="Int. J. Syst. Evol. Microbiol.">
        <title>Draft Genome Sequence of Faecalimonas umbilicata JCM 30896T, an Acetate-Producing Bacterium Isolated from Human Feces.</title>
        <authorList>
            <person name="Sakamoto M."/>
            <person name="Ikeyama N."/>
            <person name="Yuki M."/>
            <person name="Ohkuma M."/>
        </authorList>
    </citation>
    <scope>NUCLEOTIDE SEQUENCE [LARGE SCALE GENOMIC DNA]</scope>
    <source>
        <strain evidence="4 7">EGH7</strain>
    </source>
</reference>
<dbReference type="GO" id="GO:0020037">
    <property type="term" value="F:heme binding"/>
    <property type="evidence" value="ECO:0007669"/>
    <property type="project" value="TreeGrafter"/>
</dbReference>
<dbReference type="InterPro" id="IPR012347">
    <property type="entry name" value="Ferritin-like"/>
</dbReference>
<dbReference type="PANTHER" id="PTHR30295">
    <property type="entry name" value="BACTERIOFERRITIN"/>
    <property type="match status" value="1"/>
</dbReference>
<dbReference type="CDD" id="cd07908">
    <property type="entry name" value="Mn_catalase_like"/>
    <property type="match status" value="1"/>
</dbReference>
<evidence type="ECO:0000313" key="7">
    <source>
        <dbReference type="Proteomes" id="UP000702954"/>
    </source>
</evidence>
<dbReference type="InterPro" id="IPR009078">
    <property type="entry name" value="Ferritin-like_SF"/>
</dbReference>
<keyword evidence="1" id="KW-0409">Iron storage</keyword>
<evidence type="ECO:0000313" key="4">
    <source>
        <dbReference type="EMBL" id="GBU04264.1"/>
    </source>
</evidence>
<accession>A0A4R3JSR7</accession>
<dbReference type="Proteomes" id="UP000702954">
    <property type="component" value="Unassembled WGS sequence"/>
</dbReference>
<keyword evidence="7" id="KW-1185">Reference proteome</keyword>
<dbReference type="GO" id="GO:0005829">
    <property type="term" value="C:cytosol"/>
    <property type="evidence" value="ECO:0007669"/>
    <property type="project" value="TreeGrafter"/>
</dbReference>
<dbReference type="SUPFAM" id="SSF47240">
    <property type="entry name" value="Ferritin-like"/>
    <property type="match status" value="1"/>
</dbReference>
<dbReference type="PANTHER" id="PTHR30295:SF0">
    <property type="entry name" value="BACTERIOFERRITIN"/>
    <property type="match status" value="1"/>
</dbReference>
<comment type="caution">
    <text evidence="5">The sequence shown here is derived from an EMBL/GenBank/DDBJ whole genome shotgun (WGS) entry which is preliminary data.</text>
</comment>
<evidence type="ECO:0000313" key="5">
    <source>
        <dbReference type="EMBL" id="TCS68847.1"/>
    </source>
</evidence>
<protein>
    <submittedName>
        <fullName evidence="5">Bacterioferritin</fullName>
    </submittedName>
    <submittedName>
        <fullName evidence="4">Rubrerythrin</fullName>
    </submittedName>
</protein>
<evidence type="ECO:0000313" key="6">
    <source>
        <dbReference type="Proteomes" id="UP000294613"/>
    </source>
</evidence>